<comment type="function">
    <text evidence="5">Non-catalytic subunit of the queuine tRNA-ribosyltransferase (TGT) that catalyzes the base-exchange of a guanine (G) residue with queuine (Q) at position 34 (anticodon wobble position) in tRNAs with GU(N) anticodons (tRNA-Asp, -Asn, -His and -Tyr), resulting in the hypermodified nucleoside queuosine (7-(((4,5-cis-dihydroxy-2-cyclopenten-1-yl)amino)methyl)-7-deazaguanosine).</text>
</comment>
<evidence type="ECO:0000256" key="4">
    <source>
        <dbReference type="ARBA" id="ARBA00022833"/>
    </source>
</evidence>
<dbReference type="InterPro" id="IPR050852">
    <property type="entry name" value="Queuine_tRNA-ribosyltrfase"/>
</dbReference>
<dbReference type="Pfam" id="PF01702">
    <property type="entry name" value="TGT"/>
    <property type="match status" value="1"/>
</dbReference>
<dbReference type="HAMAP" id="MF_03043">
    <property type="entry name" value="QTRT2"/>
    <property type="match status" value="1"/>
</dbReference>
<name>A0A7M7TF22_APIME</name>
<dbReference type="GO" id="GO:0008479">
    <property type="term" value="F:tRNA-guanosine(34) queuine transglycosylase activity"/>
    <property type="evidence" value="ECO:0007669"/>
    <property type="project" value="UniProtKB-UniRule"/>
</dbReference>
<dbReference type="GO" id="GO:0005737">
    <property type="term" value="C:cytoplasm"/>
    <property type="evidence" value="ECO:0007669"/>
    <property type="project" value="UniProtKB-SubCell"/>
</dbReference>
<dbReference type="SUPFAM" id="SSF51713">
    <property type="entry name" value="tRNA-guanine transglycosylase"/>
    <property type="match status" value="1"/>
</dbReference>
<dbReference type="GO" id="GO:0006400">
    <property type="term" value="P:tRNA modification"/>
    <property type="evidence" value="ECO:0007669"/>
    <property type="project" value="InterPro"/>
</dbReference>
<dbReference type="PANTHER" id="PTHR46064">
    <property type="entry name" value="QUEUINE TRNA-RIBOSYLTRANSFERASE ACCESSORY SUBUNIT 2"/>
    <property type="match status" value="1"/>
</dbReference>
<evidence type="ECO:0000256" key="1">
    <source>
        <dbReference type="ARBA" id="ARBA00022490"/>
    </source>
</evidence>
<dbReference type="OrthoDB" id="27601at2759"/>
<keyword evidence="2 5" id="KW-0819">tRNA processing</keyword>
<dbReference type="Proteomes" id="UP000005203">
    <property type="component" value="Linkage group LG11"/>
</dbReference>
<evidence type="ECO:0000313" key="8">
    <source>
        <dbReference type="Proteomes" id="UP000005203"/>
    </source>
</evidence>
<dbReference type="RefSeq" id="XP_393776.5">
    <property type="nucleotide sequence ID" value="XM_393776.7"/>
</dbReference>
<comment type="subunit">
    <text evidence="5">Heterodimer of a catalytic subunit and an accessory subunit.</text>
</comment>
<proteinExistence type="inferred from homology"/>
<reference evidence="9" key="2">
    <citation type="submission" date="2025-04" db="UniProtKB">
        <authorList>
            <consortium name="RefSeq"/>
        </authorList>
    </citation>
    <scope>IDENTIFICATION</scope>
    <source>
        <strain evidence="9">DH4</strain>
        <tissue evidence="9">Whole body</tissue>
    </source>
</reference>
<evidence type="ECO:0000256" key="5">
    <source>
        <dbReference type="HAMAP-Rule" id="MF_03043"/>
    </source>
</evidence>
<evidence type="ECO:0000256" key="2">
    <source>
        <dbReference type="ARBA" id="ARBA00022694"/>
    </source>
</evidence>
<comment type="similarity">
    <text evidence="5">Belongs to the queuine tRNA-ribosyltransferase family. QTRT2 subfamily.</text>
</comment>
<dbReference type="AlphaFoldDB" id="A0A7M7TF22"/>
<dbReference type="InterPro" id="IPR028592">
    <property type="entry name" value="QTRTD1"/>
</dbReference>
<organism evidence="7">
    <name type="scientific">Apis mellifera</name>
    <name type="common">Honeybee</name>
    <dbReference type="NCBI Taxonomy" id="7460"/>
    <lineage>
        <taxon>Eukaryota</taxon>
        <taxon>Metazoa</taxon>
        <taxon>Ecdysozoa</taxon>
        <taxon>Arthropoda</taxon>
        <taxon>Hexapoda</taxon>
        <taxon>Insecta</taxon>
        <taxon>Pterygota</taxon>
        <taxon>Neoptera</taxon>
        <taxon>Endopterygota</taxon>
        <taxon>Hymenoptera</taxon>
        <taxon>Apocrita</taxon>
        <taxon>Aculeata</taxon>
        <taxon>Apoidea</taxon>
        <taxon>Anthophila</taxon>
        <taxon>Apidae</taxon>
        <taxon>Apis</taxon>
    </lineage>
</organism>
<dbReference type="NCBIfam" id="TIGR00449">
    <property type="entry name" value="tgt_general"/>
    <property type="match status" value="1"/>
</dbReference>
<dbReference type="PANTHER" id="PTHR46064:SF1">
    <property type="entry name" value="QUEUINE TRNA-RIBOSYLTRANSFERASE ACCESSORY SUBUNIT 2"/>
    <property type="match status" value="1"/>
</dbReference>
<comment type="cofactor">
    <cofactor evidence="5">
        <name>Zn(2+)</name>
        <dbReference type="ChEBI" id="CHEBI:29105"/>
    </cofactor>
    <text evidence="5">Binds 1 zinc ion per subunit.</text>
</comment>
<reference evidence="7" key="1">
    <citation type="submission" date="2021-01" db="UniProtKB">
        <authorList>
            <consortium name="EnsemblMetazoa"/>
        </authorList>
    </citation>
    <scope>IDENTIFICATION</scope>
    <source>
        <strain evidence="7">DH4</strain>
    </source>
</reference>
<accession>A0A8B9B482</accession>
<feature type="binding site" evidence="5">
    <location>
        <position position="356"/>
    </location>
    <ligand>
        <name>Zn(2+)</name>
        <dbReference type="ChEBI" id="CHEBI:29105"/>
    </ligand>
</feature>
<dbReference type="GeneID" id="410295"/>
<feature type="binding site" evidence="5">
    <location>
        <position position="327"/>
    </location>
    <ligand>
        <name>Zn(2+)</name>
        <dbReference type="ChEBI" id="CHEBI:29105"/>
    </ligand>
</feature>
<dbReference type="EnsemblMetazoa" id="XM_393776">
    <property type="protein sequence ID" value="XP_393776"/>
    <property type="gene ID" value="LOC410295"/>
</dbReference>
<evidence type="ECO:0000259" key="6">
    <source>
        <dbReference type="Pfam" id="PF01702"/>
    </source>
</evidence>
<keyword evidence="4 5" id="KW-0862">Zinc</keyword>
<feature type="binding site" evidence="5">
    <location>
        <position position="325"/>
    </location>
    <ligand>
        <name>Zn(2+)</name>
        <dbReference type="ChEBI" id="CHEBI:29105"/>
    </ligand>
</feature>
<evidence type="ECO:0000256" key="3">
    <source>
        <dbReference type="ARBA" id="ARBA00022723"/>
    </source>
</evidence>
<dbReference type="InterPro" id="IPR002616">
    <property type="entry name" value="tRNA_ribo_trans-like"/>
</dbReference>
<keyword evidence="1 5" id="KW-0963">Cytoplasm</keyword>
<sequence>MKFYTNSIKSCTARIGKLTEFNRIPNSNFETPLVLVYTKSGSVPHLTKDVFEMVTSDPQMLSVSLSSTYQMFESVKDTNINFANFVGMKEYINILTLHDPAYATPSGFQEMDFTPIWTRKGKCKLSPKQYMDVIEAFKPDMYVALYDGDTKINSSRKRLSNAIRRTTTFFEKCFSIHSSSETLKSSEILGVIEGGYDKEARSWSIEFLKDKPLIGYVIDGLHNNGPDVKNISTEQIKEIVEYTVNLLPVEKLKVSMGCWNPLTVLDLVELGIDVFDTSYPYVITENLEALTFLCDHQDCNNIGHVISFTEKSRYADDFSPICRLCECLACKNHTRAYLHHLCNTKEMLSTVLLMIHNLHQYFEFFKIIRENIKNGTLDDYKKKINLKFKTQNDIVQTDDQ</sequence>
<protein>
    <recommendedName>
        <fullName evidence="5">Queuine tRNA-ribosyltransferase accessory subunit 2</fullName>
    </recommendedName>
    <alternativeName>
        <fullName evidence="5">Queuine tRNA-ribosyltransferase domain-containing protein 1</fullName>
    </alternativeName>
</protein>
<evidence type="ECO:0000313" key="9">
    <source>
        <dbReference type="RefSeq" id="XP_393776.5"/>
    </source>
</evidence>
<feature type="domain" description="tRNA-guanine(15) transglycosylase-like" evidence="6">
    <location>
        <begin position="12"/>
        <end position="385"/>
    </location>
</feature>
<dbReference type="InterPro" id="IPR036511">
    <property type="entry name" value="TGT-like_sf"/>
</dbReference>
<dbReference type="Gene3D" id="3.20.20.105">
    <property type="entry name" value="Queuine tRNA-ribosyltransferase-like"/>
    <property type="match status" value="1"/>
</dbReference>
<evidence type="ECO:0000313" key="7">
    <source>
        <dbReference type="EnsemblMetazoa" id="XP_393776"/>
    </source>
</evidence>
<gene>
    <name evidence="9" type="primary">LOC410295</name>
</gene>
<feature type="binding site" evidence="5">
    <location>
        <position position="330"/>
    </location>
    <ligand>
        <name>Zn(2+)</name>
        <dbReference type="ChEBI" id="CHEBI:29105"/>
    </ligand>
</feature>
<keyword evidence="3 5" id="KW-0479">Metal-binding</keyword>
<accession>A0A7M7TF22</accession>
<keyword evidence="8" id="KW-1185">Reference proteome</keyword>
<dbReference type="GO" id="GO:0046872">
    <property type="term" value="F:metal ion binding"/>
    <property type="evidence" value="ECO:0007669"/>
    <property type="project" value="UniProtKB-KW"/>
</dbReference>
<comment type="subcellular location">
    <subcellularLocation>
        <location evidence="5">Cytoplasm</location>
    </subcellularLocation>
</comment>